<dbReference type="AlphaFoldDB" id="A0A814QV92"/>
<dbReference type="Gene3D" id="2.10.25.10">
    <property type="entry name" value="Laminin"/>
    <property type="match status" value="2"/>
</dbReference>
<name>A0A814QV92_9BILA</name>
<dbReference type="PROSITE" id="PS01186">
    <property type="entry name" value="EGF_2"/>
    <property type="match status" value="1"/>
</dbReference>
<evidence type="ECO:0000259" key="2">
    <source>
        <dbReference type="PROSITE" id="PS50026"/>
    </source>
</evidence>
<dbReference type="SUPFAM" id="SSF57196">
    <property type="entry name" value="EGF/Laminin"/>
    <property type="match status" value="2"/>
</dbReference>
<feature type="domain" description="EGF-like" evidence="2">
    <location>
        <begin position="21"/>
        <end position="47"/>
    </location>
</feature>
<dbReference type="InterPro" id="IPR000742">
    <property type="entry name" value="EGF"/>
</dbReference>
<comment type="caution">
    <text evidence="3">The sequence shown here is derived from an EMBL/GenBank/DDBJ whole genome shotgun (WGS) entry which is preliminary data.</text>
</comment>
<evidence type="ECO:0000313" key="4">
    <source>
        <dbReference type="Proteomes" id="UP000663879"/>
    </source>
</evidence>
<dbReference type="PROSITE" id="PS50026">
    <property type="entry name" value="EGF_3"/>
    <property type="match status" value="2"/>
</dbReference>
<accession>A0A814QV92</accession>
<keyword evidence="1" id="KW-0245">EGF-like domain</keyword>
<comment type="caution">
    <text evidence="1">Lacks conserved residue(s) required for the propagation of feature annotation.</text>
</comment>
<feature type="disulfide bond" evidence="1">
    <location>
        <begin position="9"/>
        <end position="18"/>
    </location>
</feature>
<feature type="domain" description="EGF-like" evidence="2">
    <location>
        <begin position="1"/>
        <end position="19"/>
    </location>
</feature>
<keyword evidence="4" id="KW-1185">Reference proteome</keyword>
<protein>
    <recommendedName>
        <fullName evidence="2">EGF-like domain-containing protein</fullName>
    </recommendedName>
</protein>
<keyword evidence="1" id="KW-1015">Disulfide bond</keyword>
<gene>
    <name evidence="3" type="ORF">OXX778_LOCUS22137</name>
</gene>
<reference evidence="3" key="1">
    <citation type="submission" date="2021-02" db="EMBL/GenBank/DDBJ databases">
        <authorList>
            <person name="Nowell W R."/>
        </authorList>
    </citation>
    <scope>NUCLEOTIDE SEQUENCE</scope>
    <source>
        <strain evidence="3">Ploen Becks lab</strain>
    </source>
</reference>
<dbReference type="Proteomes" id="UP000663879">
    <property type="component" value="Unassembled WGS sequence"/>
</dbReference>
<evidence type="ECO:0000313" key="3">
    <source>
        <dbReference type="EMBL" id="CAF1123250.1"/>
    </source>
</evidence>
<evidence type="ECO:0000256" key="1">
    <source>
        <dbReference type="PROSITE-ProRule" id="PRU00076"/>
    </source>
</evidence>
<dbReference type="EMBL" id="CAJNOC010008986">
    <property type="protein sequence ID" value="CAF1123250.1"/>
    <property type="molecule type" value="Genomic_DNA"/>
</dbReference>
<dbReference type="PROSITE" id="PS00022">
    <property type="entry name" value="EGF_1"/>
    <property type="match status" value="1"/>
</dbReference>
<organism evidence="3 4">
    <name type="scientific">Brachionus calyciflorus</name>
    <dbReference type="NCBI Taxonomy" id="104777"/>
    <lineage>
        <taxon>Eukaryota</taxon>
        <taxon>Metazoa</taxon>
        <taxon>Spiralia</taxon>
        <taxon>Gnathifera</taxon>
        <taxon>Rotifera</taxon>
        <taxon>Eurotatoria</taxon>
        <taxon>Monogononta</taxon>
        <taxon>Pseudotrocha</taxon>
        <taxon>Ploima</taxon>
        <taxon>Brachionidae</taxon>
        <taxon>Brachionus</taxon>
    </lineage>
</organism>
<feature type="non-terminal residue" evidence="3">
    <location>
        <position position="1"/>
    </location>
</feature>
<proteinExistence type="predicted"/>
<dbReference type="OrthoDB" id="283575at2759"/>
<sequence>ASDNYLCLCAPGFIGINCETELDACAKNPCQNGAKCHVTIDNAFVCN</sequence>